<feature type="transmembrane region" description="Helical" evidence="1">
    <location>
        <begin position="98"/>
        <end position="117"/>
    </location>
</feature>
<reference evidence="2" key="1">
    <citation type="submission" date="2018-05" db="EMBL/GenBank/DDBJ databases">
        <authorList>
            <person name="Lanie J.A."/>
            <person name="Ng W.-L."/>
            <person name="Kazmierczak K.M."/>
            <person name="Andrzejewski T.M."/>
            <person name="Davidsen T.M."/>
            <person name="Wayne K.J."/>
            <person name="Tettelin H."/>
            <person name="Glass J.I."/>
            <person name="Rusch D."/>
            <person name="Podicherti R."/>
            <person name="Tsui H.-C.T."/>
            <person name="Winkler M.E."/>
        </authorList>
    </citation>
    <scope>NUCLEOTIDE SEQUENCE</scope>
</reference>
<gene>
    <name evidence="2" type="ORF">METZ01_LOCUS130061</name>
</gene>
<evidence type="ECO:0000313" key="2">
    <source>
        <dbReference type="EMBL" id="SVA77207.1"/>
    </source>
</evidence>
<name>A0A381YL58_9ZZZZ</name>
<keyword evidence="1" id="KW-0812">Transmembrane</keyword>
<feature type="transmembrane region" description="Helical" evidence="1">
    <location>
        <begin position="36"/>
        <end position="53"/>
    </location>
</feature>
<accession>A0A381YL58</accession>
<feature type="transmembrane region" description="Helical" evidence="1">
    <location>
        <begin position="241"/>
        <end position="261"/>
    </location>
</feature>
<keyword evidence="1" id="KW-1133">Transmembrane helix</keyword>
<sequence>MTKNISILSIFGVIALIIVGYNAQKMDLNLQNSSVLTGYTLIAVMLCVALLNTRKKLSMIPLGKASSWVVFHVVGGLLCVALFWVHTNTFWPKGLYEGFLAGAFYLVSLSGIFGYLIQRLNSRKLTETGIEVIYERIPLELREIQEKAEEYIRECTEATGSDVLANHYLNTMVWYFQKPRFYWSTLFGAGNAKVWFRSEGASVKRYLSSEELDYFRHLEELVELKMLVDTHFVHQNLNKKWLLLHVPLSVGLVIMALWHLLLVEVYAI</sequence>
<dbReference type="EMBL" id="UINC01018390">
    <property type="protein sequence ID" value="SVA77207.1"/>
    <property type="molecule type" value="Genomic_DNA"/>
</dbReference>
<feature type="transmembrane region" description="Helical" evidence="1">
    <location>
        <begin position="7"/>
        <end position="24"/>
    </location>
</feature>
<keyword evidence="1" id="KW-0472">Membrane</keyword>
<organism evidence="2">
    <name type="scientific">marine metagenome</name>
    <dbReference type="NCBI Taxonomy" id="408172"/>
    <lineage>
        <taxon>unclassified sequences</taxon>
        <taxon>metagenomes</taxon>
        <taxon>ecological metagenomes</taxon>
    </lineage>
</organism>
<evidence type="ECO:0000256" key="1">
    <source>
        <dbReference type="SAM" id="Phobius"/>
    </source>
</evidence>
<proteinExistence type="predicted"/>
<dbReference type="AlphaFoldDB" id="A0A381YL58"/>
<feature type="transmembrane region" description="Helical" evidence="1">
    <location>
        <begin position="65"/>
        <end position="86"/>
    </location>
</feature>
<protein>
    <submittedName>
        <fullName evidence="2">Uncharacterized protein</fullName>
    </submittedName>
</protein>